<evidence type="ECO:0000256" key="6">
    <source>
        <dbReference type="ARBA" id="ARBA00012251"/>
    </source>
</evidence>
<dbReference type="InterPro" id="IPR031127">
    <property type="entry name" value="E3_UB_ligase_RBR"/>
</dbReference>
<evidence type="ECO:0000256" key="11">
    <source>
        <dbReference type="ARBA" id="ARBA00022786"/>
    </source>
</evidence>
<dbReference type="PROSITE" id="PS00518">
    <property type="entry name" value="ZF_RING_1"/>
    <property type="match status" value="1"/>
</dbReference>
<feature type="domain" description="RING-type" evidence="16">
    <location>
        <begin position="151"/>
        <end position="359"/>
    </location>
</feature>
<feature type="region of interest" description="Disordered" evidence="14">
    <location>
        <begin position="1"/>
        <end position="72"/>
    </location>
</feature>
<evidence type="ECO:0000256" key="12">
    <source>
        <dbReference type="ARBA" id="ARBA00022833"/>
    </source>
</evidence>
<dbReference type="SMART" id="SM00647">
    <property type="entry name" value="IBR"/>
    <property type="match status" value="2"/>
</dbReference>
<keyword evidence="9" id="KW-0677">Repeat</keyword>
<evidence type="ECO:0000256" key="9">
    <source>
        <dbReference type="ARBA" id="ARBA00022737"/>
    </source>
</evidence>
<dbReference type="SUPFAM" id="SSF57850">
    <property type="entry name" value="RING/U-box"/>
    <property type="match status" value="3"/>
</dbReference>
<evidence type="ECO:0000256" key="7">
    <source>
        <dbReference type="ARBA" id="ARBA00022679"/>
    </source>
</evidence>
<dbReference type="GO" id="GO:0008270">
    <property type="term" value="F:zinc ion binding"/>
    <property type="evidence" value="ECO:0007669"/>
    <property type="project" value="UniProtKB-KW"/>
</dbReference>
<comment type="caution">
    <text evidence="17">The sequence shown here is derived from an EMBL/GenBank/DDBJ whole genome shotgun (WGS) entry which is preliminary data.</text>
</comment>
<protein>
    <recommendedName>
        <fullName evidence="6">RBR-type E3 ubiquitin transferase</fullName>
        <ecNumber evidence="6">2.3.2.31</ecNumber>
    </recommendedName>
</protein>
<dbReference type="AlphaFoldDB" id="A0A6G1D024"/>
<evidence type="ECO:0000256" key="8">
    <source>
        <dbReference type="ARBA" id="ARBA00022723"/>
    </source>
</evidence>
<dbReference type="CDD" id="cd20346">
    <property type="entry name" value="BRcat_RBR_ANKIB1"/>
    <property type="match status" value="1"/>
</dbReference>
<evidence type="ECO:0000313" key="17">
    <source>
        <dbReference type="EMBL" id="KAF0905776.1"/>
    </source>
</evidence>
<organism evidence="17 18">
    <name type="scientific">Oryza meyeriana var. granulata</name>
    <dbReference type="NCBI Taxonomy" id="110450"/>
    <lineage>
        <taxon>Eukaryota</taxon>
        <taxon>Viridiplantae</taxon>
        <taxon>Streptophyta</taxon>
        <taxon>Embryophyta</taxon>
        <taxon>Tracheophyta</taxon>
        <taxon>Spermatophyta</taxon>
        <taxon>Magnoliopsida</taxon>
        <taxon>Liliopsida</taxon>
        <taxon>Poales</taxon>
        <taxon>Poaceae</taxon>
        <taxon>BOP clade</taxon>
        <taxon>Oryzoideae</taxon>
        <taxon>Oryzeae</taxon>
        <taxon>Oryzinae</taxon>
        <taxon>Oryza</taxon>
        <taxon>Oryza meyeriana</taxon>
    </lineage>
</organism>
<dbReference type="PANTHER" id="PTHR11685">
    <property type="entry name" value="RBR FAMILY RING FINGER AND IBR DOMAIN-CONTAINING"/>
    <property type="match status" value="1"/>
</dbReference>
<dbReference type="InterPro" id="IPR001841">
    <property type="entry name" value="Znf_RING"/>
</dbReference>
<evidence type="ECO:0000256" key="5">
    <source>
        <dbReference type="ARBA" id="ARBA00005884"/>
    </source>
</evidence>
<comment type="similarity">
    <text evidence="5">Belongs to the RBR family. Ariadne subfamily.</text>
</comment>
<comment type="catalytic activity">
    <reaction evidence="1">
        <text>[E2 ubiquitin-conjugating enzyme]-S-ubiquitinyl-L-cysteine + [acceptor protein]-L-lysine = [E2 ubiquitin-conjugating enzyme]-L-cysteine + [acceptor protein]-N(6)-ubiquitinyl-L-lysine.</text>
        <dbReference type="EC" id="2.3.2.31"/>
    </reaction>
</comment>
<dbReference type="Gene3D" id="3.30.40.10">
    <property type="entry name" value="Zinc/RING finger domain, C3HC4 (zinc finger)"/>
    <property type="match status" value="1"/>
</dbReference>
<dbReference type="EMBL" id="SPHZ02000007">
    <property type="protein sequence ID" value="KAF0905776.1"/>
    <property type="molecule type" value="Genomic_DNA"/>
</dbReference>
<comment type="function">
    <text evidence="3">Might act as an E3 ubiquitin-protein ligase, or as part of E3 complex, which accepts ubiquitin from specific E2 ubiquitin-conjugating enzymes and then transfers it to substrates.</text>
</comment>
<keyword evidence="8" id="KW-0479">Metal-binding</keyword>
<evidence type="ECO:0000259" key="16">
    <source>
        <dbReference type="PROSITE" id="PS51873"/>
    </source>
</evidence>
<keyword evidence="11" id="KW-0833">Ubl conjugation pathway</keyword>
<dbReference type="GO" id="GO:0061630">
    <property type="term" value="F:ubiquitin protein ligase activity"/>
    <property type="evidence" value="ECO:0007669"/>
    <property type="project" value="UniProtKB-EC"/>
</dbReference>
<keyword evidence="7" id="KW-0808">Transferase</keyword>
<name>A0A6G1D024_9ORYZ</name>
<feature type="compositionally biased region" description="Acidic residues" evidence="14">
    <location>
        <begin position="24"/>
        <end position="37"/>
    </location>
</feature>
<dbReference type="GO" id="GO:0016567">
    <property type="term" value="P:protein ubiquitination"/>
    <property type="evidence" value="ECO:0007669"/>
    <property type="project" value="InterPro"/>
</dbReference>
<evidence type="ECO:0000256" key="4">
    <source>
        <dbReference type="ARBA" id="ARBA00004906"/>
    </source>
</evidence>
<feature type="domain" description="RING-type" evidence="15">
    <location>
        <begin position="155"/>
        <end position="201"/>
    </location>
</feature>
<dbReference type="Pfam" id="PF21235">
    <property type="entry name" value="UBA_ARI1"/>
    <property type="match status" value="1"/>
</dbReference>
<dbReference type="InterPro" id="IPR048962">
    <property type="entry name" value="ARIH1-like_UBL"/>
</dbReference>
<keyword evidence="10 13" id="KW-0863">Zinc-finger</keyword>
<dbReference type="Pfam" id="PF22191">
    <property type="entry name" value="IBR_1"/>
    <property type="match status" value="1"/>
</dbReference>
<keyword evidence="18" id="KW-1185">Reference proteome</keyword>
<dbReference type="EC" id="2.3.2.31" evidence="6"/>
<evidence type="ECO:0000256" key="13">
    <source>
        <dbReference type="PROSITE-ProRule" id="PRU00175"/>
    </source>
</evidence>
<evidence type="ECO:0000256" key="10">
    <source>
        <dbReference type="ARBA" id="ARBA00022771"/>
    </source>
</evidence>
<evidence type="ECO:0000256" key="14">
    <source>
        <dbReference type="SAM" id="MobiDB-lite"/>
    </source>
</evidence>
<feature type="domain" description="RING-type" evidence="15">
    <location>
        <begin position="315"/>
        <end position="359"/>
    </location>
</feature>
<sequence length="545" mass="61703">MASGDSDVDDDYFSDFGDQRGGSDDEDFYTGDSDDECDINKSGGDYMDEDGNDDDDDYGEQAVEETEDGGSEMEKTYVVLTEDGIRARQEEDIAKVSEVLSMPPGFAAVLLRHFKWMAGRLQEEWFLDERRVRDAVGLPADGAVPTLVNRRRLTCAICFDRFSAGGMRSGGCSHFYCVTCWRGYVRAGVGDGARCLSLRCPDPSCTVAVVRELIDEVADDEDRERYAMFALRSYVEESNRFKWCPGPGCSLAVEFVGSGGDQINDVFCSCGHGFCWRCGEEAHRPVSCKTVAMWLAKNVSESETATWLLDHTKHCPVCRRPIEKNFGCMHMTCRAPCFHEFCWLCLEPWVSHRFCEKYRPDGSEAESEINSTEEERRVQAKASLDRYIYHYERWAANLKSLRVALDDMEKLEMSELEKMAGAVRVPATELRFMTEAYEHVGEGRRVLAWAYAYGYYLDPERDATKRQLFEYLQNDANASLERLHGCAEKERKELFGAAAVDFHTYRAYRDKLAGLTKVTRRYFENLVKAFAGDLAEVSSSSETAS</sequence>
<dbReference type="InterPro" id="IPR013083">
    <property type="entry name" value="Znf_RING/FYVE/PHD"/>
</dbReference>
<dbReference type="Proteomes" id="UP000479710">
    <property type="component" value="Unassembled WGS sequence"/>
</dbReference>
<dbReference type="InterPro" id="IPR044066">
    <property type="entry name" value="TRIAD_supradom"/>
</dbReference>
<accession>A0A6G1D024</accession>
<feature type="compositionally biased region" description="Acidic residues" evidence="14">
    <location>
        <begin position="46"/>
        <end position="71"/>
    </location>
</feature>
<proteinExistence type="inferred from homology"/>
<evidence type="ECO:0000259" key="15">
    <source>
        <dbReference type="PROSITE" id="PS50089"/>
    </source>
</evidence>
<evidence type="ECO:0000256" key="1">
    <source>
        <dbReference type="ARBA" id="ARBA00001798"/>
    </source>
</evidence>
<dbReference type="FunFam" id="1.20.120.1750:FF:000027">
    <property type="entry name" value="RBR-type E3 ubiquitin transferase"/>
    <property type="match status" value="1"/>
</dbReference>
<dbReference type="Gene3D" id="1.20.120.1750">
    <property type="match status" value="1"/>
</dbReference>
<dbReference type="InterPro" id="IPR002867">
    <property type="entry name" value="IBR_dom"/>
</dbReference>
<keyword evidence="12" id="KW-0862">Zinc</keyword>
<dbReference type="Pfam" id="PF01485">
    <property type="entry name" value="IBR"/>
    <property type="match status" value="1"/>
</dbReference>
<comment type="cofactor">
    <cofactor evidence="2">
        <name>Zn(2+)</name>
        <dbReference type="ChEBI" id="CHEBI:29105"/>
    </cofactor>
</comment>
<evidence type="ECO:0000256" key="3">
    <source>
        <dbReference type="ARBA" id="ARBA00003976"/>
    </source>
</evidence>
<feature type="compositionally biased region" description="Acidic residues" evidence="14">
    <location>
        <begin position="1"/>
        <end position="13"/>
    </location>
</feature>
<evidence type="ECO:0000313" key="18">
    <source>
        <dbReference type="Proteomes" id="UP000479710"/>
    </source>
</evidence>
<evidence type="ECO:0000256" key="2">
    <source>
        <dbReference type="ARBA" id="ARBA00001947"/>
    </source>
</evidence>
<dbReference type="PROSITE" id="PS50089">
    <property type="entry name" value="ZF_RING_2"/>
    <property type="match status" value="2"/>
</dbReference>
<gene>
    <name evidence="17" type="ORF">E2562_008830</name>
</gene>
<dbReference type="FunFam" id="3.30.40.10:FF:000019">
    <property type="entry name" value="RBR-type E3 ubiquitin transferase"/>
    <property type="match status" value="1"/>
</dbReference>
<dbReference type="InterPro" id="IPR017907">
    <property type="entry name" value="Znf_RING_CS"/>
</dbReference>
<dbReference type="OrthoDB" id="10009520at2759"/>
<reference evidence="17 18" key="1">
    <citation type="submission" date="2019-11" db="EMBL/GenBank/DDBJ databases">
        <title>Whole genome sequence of Oryza granulata.</title>
        <authorList>
            <person name="Li W."/>
        </authorList>
    </citation>
    <scope>NUCLEOTIDE SEQUENCE [LARGE SCALE GENOMIC DNA]</scope>
    <source>
        <strain evidence="18">cv. Menghai</strain>
        <tissue evidence="17">Leaf</tissue>
    </source>
</reference>
<comment type="pathway">
    <text evidence="4">Protein modification; protein ubiquitination.</text>
</comment>
<dbReference type="PROSITE" id="PS51873">
    <property type="entry name" value="TRIAD"/>
    <property type="match status" value="1"/>
</dbReference>